<accession>A0A9X1VAK7</accession>
<gene>
    <name evidence="2" type="primary">cmdD</name>
    <name evidence="2" type="ORF">MM817_02998</name>
</gene>
<dbReference type="PANTHER" id="PTHR43615">
    <property type="entry name" value="PHOSPHOENOLPYRUVATE SYNTHASE-RELATED"/>
    <property type="match status" value="1"/>
</dbReference>
<keyword evidence="3" id="KW-1185">Reference proteome</keyword>
<dbReference type="AlphaFoldDB" id="A0A9X1VAK7"/>
<dbReference type="InterPro" id="IPR008279">
    <property type="entry name" value="PEP-util_enz_mobile_dom"/>
</dbReference>
<proteinExistence type="predicted"/>
<organism evidence="2 3">
    <name type="scientific">Sulfoacidibacillus ferrooxidans</name>
    <dbReference type="NCBI Taxonomy" id="2005001"/>
    <lineage>
        <taxon>Bacteria</taxon>
        <taxon>Bacillati</taxon>
        <taxon>Bacillota</taxon>
        <taxon>Bacilli</taxon>
        <taxon>Bacillales</taxon>
        <taxon>Alicyclobacillaceae</taxon>
        <taxon>Sulfoacidibacillus</taxon>
    </lineage>
</organism>
<dbReference type="Pfam" id="PF00391">
    <property type="entry name" value="PEP-utilizers"/>
    <property type="match status" value="1"/>
</dbReference>
<dbReference type="Proteomes" id="UP001139263">
    <property type="component" value="Unassembled WGS sequence"/>
</dbReference>
<dbReference type="Gene3D" id="3.50.30.10">
    <property type="entry name" value="Phosphohistidine domain"/>
    <property type="match status" value="1"/>
</dbReference>
<dbReference type="InterPro" id="IPR051549">
    <property type="entry name" value="PEP_Utilizing_Enz"/>
</dbReference>
<dbReference type="InterPro" id="IPR036637">
    <property type="entry name" value="Phosphohistidine_dom_sf"/>
</dbReference>
<dbReference type="GO" id="GO:0016772">
    <property type="term" value="F:transferase activity, transferring phosphorus-containing groups"/>
    <property type="evidence" value="ECO:0007669"/>
    <property type="project" value="InterPro"/>
</dbReference>
<dbReference type="PANTHER" id="PTHR43615:SF1">
    <property type="entry name" value="PPDK_N DOMAIN-CONTAINING PROTEIN"/>
    <property type="match status" value="1"/>
</dbReference>
<feature type="domain" description="PEP-utilising enzyme mobile" evidence="1">
    <location>
        <begin position="459"/>
        <end position="529"/>
    </location>
</feature>
<dbReference type="SUPFAM" id="SSF52009">
    <property type="entry name" value="Phosphohistidine domain"/>
    <property type="match status" value="1"/>
</dbReference>
<protein>
    <submittedName>
        <fullName evidence="2">Chondramide synthase cmdD</fullName>
    </submittedName>
</protein>
<reference evidence="2" key="1">
    <citation type="submission" date="2022-03" db="EMBL/GenBank/DDBJ databases">
        <title>Draft Genome Sequence of Firmicute Strain S0AB, a Heterotrophic Iron/Sulfur-Oxidizing Extreme Acidophile.</title>
        <authorList>
            <person name="Vergara E."/>
            <person name="Pakostova E."/>
            <person name="Johnson D.B."/>
            <person name="Holmes D.S."/>
        </authorList>
    </citation>
    <scope>NUCLEOTIDE SEQUENCE</scope>
    <source>
        <strain evidence="2">S0AB</strain>
    </source>
</reference>
<name>A0A9X1VAK7_9BACL</name>
<comment type="caution">
    <text evidence="2">The sequence shown here is derived from an EMBL/GenBank/DDBJ whole genome shotgun (WGS) entry which is preliminary data.</text>
</comment>
<evidence type="ECO:0000313" key="2">
    <source>
        <dbReference type="EMBL" id="MCI0184701.1"/>
    </source>
</evidence>
<sequence length="536" mass="61237">MKYLYSEKDDNDFYVRDDVHFPHVLTPLFASFQLPNQEEGTRRAFETLQVPLERFSVRMYRGRFYQCNIPFQGDTEERTRRHHDVMAQRLPVIMDYYQEKLETVLLPYYDQLKQMATREFSPEQALQLIQEMHRFYAVAWDIHFDIIFPRIEVGLILEDLYKKMTEATDGQPVYELLVGVMNKSLETDRAFRQLANEIKADAQWAAVVGSTSAHEMDAALCATAHGAALVQKLRNLLEVYGYRTSYSHEFVNESWVENSKYAWELIQSYVQKEEDIDAQYAALRQRRELAMKALMDGVPEGTAKQEFWQMYQYGLQCWGLDEDHHFYIDTMLPVMYRPVLRAIGRTLAGQGVIDQADDIFFLYYEEVCQSLANPSARQSLVHLRKQEYETFKQEQGEPHLGQLPPASGEEDVLVDRVFGLPKFMKENTKTFFKGYAASKGSHTGTVRIVNDQEEFSKISHGDVLVCKSTTPPWTVLFSVAGAIVTDAGGILSHAGTVAREYGIPAVLGTKVATRTLRDGDVVTVNGTEGTVVVLSA</sequence>
<dbReference type="RefSeq" id="WP_241716583.1">
    <property type="nucleotide sequence ID" value="NZ_JALBUF010000022.1"/>
</dbReference>
<evidence type="ECO:0000313" key="3">
    <source>
        <dbReference type="Proteomes" id="UP001139263"/>
    </source>
</evidence>
<evidence type="ECO:0000259" key="1">
    <source>
        <dbReference type="Pfam" id="PF00391"/>
    </source>
</evidence>
<dbReference type="EMBL" id="JALBUF010000022">
    <property type="protein sequence ID" value="MCI0184701.1"/>
    <property type="molecule type" value="Genomic_DNA"/>
</dbReference>